<dbReference type="InterPro" id="IPR001343">
    <property type="entry name" value="Hemolysn_Ca-bd"/>
</dbReference>
<evidence type="ECO:0000313" key="3">
    <source>
        <dbReference type="EMBL" id="SES34986.1"/>
    </source>
</evidence>
<keyword evidence="1" id="KW-0106">Calcium</keyword>
<dbReference type="SUPFAM" id="SSF51120">
    <property type="entry name" value="beta-Roll"/>
    <property type="match status" value="1"/>
</dbReference>
<dbReference type="Proteomes" id="UP000198505">
    <property type="component" value="Unassembled WGS sequence"/>
</dbReference>
<dbReference type="AlphaFoldDB" id="A0A1H9WM18"/>
<sequence length="1274" mass="133435">GVINYGADGEQGETLALSLTLNSDGESAPASGLYALDADSTGQGEPILLRTNESGDIEGYTESGGTYFTLSVDGNDVVFTQQQAIWHADAEESLSLAAGVVELAFTGTDGDGDTVSGTLDVGSAVTITITDDVPTFNEEGIEDASLSTAVGSEATGSLNLEIGADLEGAQISGATLKQDDDGYIQVQYEEGGVTQSAFLTSGGSKLQYEFDQDSQQLIAFKQGDSSSNPVFTIDFDVANGSYEINVIEALDPVTVGFENAGVTSNGGGTGLALELDGADLNAVFTMQDGGNVNWSNTGIGGSPNNLIGNGDVLVANFDQVLTELSFTASRGVGNPQTAEWKVYLDGQEVGSGTGNNITGIEGGFDEVHFIGHGKPNDQYRVNDFSGRYQDSSIDYQLPVEVEAVDGDGDTVDSGFTIGFDPESLSIELPEPEEPAAPSITGGEVLINEAWLPGGTREGQGDTTQEGSIQLSAEGGIASLSVGGETLDFAALQDLGNSPVSIQIDGIGTLSLTGFQGTDTGGTLSYELTLDDNVNHDDVQGRNNAEFDIDLAIVDLNSKSDSGTLELVVKDDVPEGESDTIAFDVVINEFGIDDINGNWSNANGSSSANVPNGIGIIWGGNNFNQASGYKFEYANNIDAEESVVSGDPVSLGTFTHVNNSVPSGSAINAATLSLNVDVVLNGTTYSIPVEVQIDHNETPNNYGDSRDDDIITIESFSITDPSIAEALAAAGYEFTISGFRYEDGGSVGNQVRTPEGQSTSFELLASIDYVGEPATAEGSISADWGADGPAENDPIIVAHENGNSEGLDSSGQAVIEGEYGILTLTDDGNGEYSYAYVLSQAGRQALKTEGNLTENFSYTLKDGDGDEVNRDITLNLTGVTPPIELVDMVDQAFVNTVTDESTENYGSISASVVAFSYSDSSSMKKDFEVNEDSSGHFSFTTNLSDSSSNSSFSWSLSRWTGTEFEVYQNGASEELGTSLIEVSNLAPGDYRFEANVNVSRVPFGASREASVSNVKLVQTTESLDTREADDNLFNDASVFLGNDDIELTILGAGQDGNDVSVDVANTVIAGRYGELTISPDGTYSYQPEESTEHVGGVERFEYQVTNPDTGQNATATLSIQIDSDDFNVIFGTEVDETLEGSGGLDILVGGAGDDTLTGGDGDDVFRWNFGDEGTVGQPADDTVTDFGTGNDKLDLSDLLQGEDSDNINGYIFAEEDGDNVVLSISTEGNLNGSTSVADQKITLEGKSFSDFGVNSGASEDLIAKLIEDGQLKIDQ</sequence>
<accession>A0A1H9WM18</accession>
<evidence type="ECO:0000259" key="2">
    <source>
        <dbReference type="Pfam" id="PF19116"/>
    </source>
</evidence>
<dbReference type="InterPro" id="IPR011049">
    <property type="entry name" value="Serralysin-like_metalloprot_C"/>
</dbReference>
<dbReference type="EMBL" id="FOGS01000017">
    <property type="protein sequence ID" value="SES34986.1"/>
    <property type="molecule type" value="Genomic_DNA"/>
</dbReference>
<evidence type="ECO:0000313" key="4">
    <source>
        <dbReference type="Proteomes" id="UP000198505"/>
    </source>
</evidence>
<proteinExistence type="predicted"/>
<dbReference type="InterPro" id="IPR047995">
    <property type="entry name" value="Choice_anch_K"/>
</dbReference>
<dbReference type="InterPro" id="IPR019960">
    <property type="entry name" value="T1SS_VCA0849"/>
</dbReference>
<name>A0A1H9WM18_9GAMM</name>
<dbReference type="STRING" id="416874.SAMN04487958_11732"/>
<dbReference type="InterPro" id="IPR018511">
    <property type="entry name" value="Hemolysin-typ_Ca-bd_CS"/>
</dbReference>
<keyword evidence="4" id="KW-1185">Reference proteome</keyword>
<feature type="domain" description="DUF5801" evidence="2">
    <location>
        <begin position="4"/>
        <end position="122"/>
    </location>
</feature>
<dbReference type="Pfam" id="PF17963">
    <property type="entry name" value="Big_9"/>
    <property type="match status" value="1"/>
</dbReference>
<dbReference type="Pfam" id="PF00353">
    <property type="entry name" value="HemolysinCabind"/>
    <property type="match status" value="1"/>
</dbReference>
<dbReference type="PROSITE" id="PS00330">
    <property type="entry name" value="HEMOLYSIN_CALCIUM"/>
    <property type="match status" value="1"/>
</dbReference>
<feature type="non-terminal residue" evidence="3">
    <location>
        <position position="1"/>
    </location>
</feature>
<dbReference type="InterPro" id="IPR010221">
    <property type="entry name" value="VCBS_dom"/>
</dbReference>
<protein>
    <submittedName>
        <fullName evidence="3">Type I secretion C-terminal target domain (VC_A0849 subclass)</fullName>
    </submittedName>
</protein>
<dbReference type="NCBIfam" id="NF038131">
    <property type="entry name" value="choice_anch_K"/>
    <property type="match status" value="1"/>
</dbReference>
<reference evidence="4" key="1">
    <citation type="submission" date="2016-10" db="EMBL/GenBank/DDBJ databases">
        <authorList>
            <person name="Varghese N."/>
            <person name="Submissions S."/>
        </authorList>
    </citation>
    <scope>NUCLEOTIDE SEQUENCE [LARGE SCALE GENOMIC DNA]</scope>
    <source>
        <strain evidence="4">CGMCC 1.6495</strain>
    </source>
</reference>
<dbReference type="RefSeq" id="WP_139197184.1">
    <property type="nucleotide sequence ID" value="NZ_FOGS01000017.1"/>
</dbReference>
<organism evidence="3 4">
    <name type="scientific">Vreelandella subterranea</name>
    <dbReference type="NCBI Taxonomy" id="416874"/>
    <lineage>
        <taxon>Bacteria</taxon>
        <taxon>Pseudomonadati</taxon>
        <taxon>Pseudomonadota</taxon>
        <taxon>Gammaproteobacteria</taxon>
        <taxon>Oceanospirillales</taxon>
        <taxon>Halomonadaceae</taxon>
        <taxon>Vreelandella</taxon>
    </lineage>
</organism>
<dbReference type="Pfam" id="PF19116">
    <property type="entry name" value="DUF5801"/>
    <property type="match status" value="1"/>
</dbReference>
<gene>
    <name evidence="3" type="ORF">SAMN04487958_11732</name>
</gene>
<dbReference type="NCBIfam" id="TIGR03661">
    <property type="entry name" value="T1SS_VCA0849"/>
    <property type="match status" value="1"/>
</dbReference>
<evidence type="ECO:0000256" key="1">
    <source>
        <dbReference type="ARBA" id="ARBA00022837"/>
    </source>
</evidence>
<dbReference type="GO" id="GO:0005509">
    <property type="term" value="F:calcium ion binding"/>
    <property type="evidence" value="ECO:0007669"/>
    <property type="project" value="InterPro"/>
</dbReference>
<dbReference type="Gene3D" id="2.150.10.10">
    <property type="entry name" value="Serralysin-like metalloprotease, C-terminal"/>
    <property type="match status" value="1"/>
</dbReference>
<dbReference type="NCBIfam" id="TIGR01965">
    <property type="entry name" value="VCBS_repeat"/>
    <property type="match status" value="2"/>
</dbReference>
<dbReference type="InterPro" id="IPR043824">
    <property type="entry name" value="DUF5801"/>
</dbReference>